<sequence>PVERNRGGNRDGSENNRRVIDVESEDDRKSVIGAGIGNGKGNLDSEVEESKTKKKKNKNNGWRRRVKNRAK</sequence>
<feature type="non-terminal residue" evidence="2">
    <location>
        <position position="71"/>
    </location>
</feature>
<comment type="caution">
    <text evidence="2">The sequence shown here is derived from an EMBL/GenBank/DDBJ whole genome shotgun (WGS) entry which is preliminary data.</text>
</comment>
<evidence type="ECO:0000256" key="1">
    <source>
        <dbReference type="SAM" id="MobiDB-lite"/>
    </source>
</evidence>
<dbReference type="EMBL" id="LXQA011135783">
    <property type="protein sequence ID" value="MCI86269.1"/>
    <property type="molecule type" value="Genomic_DNA"/>
</dbReference>
<feature type="compositionally biased region" description="Basic and acidic residues" evidence="1">
    <location>
        <begin position="1"/>
        <end position="30"/>
    </location>
</feature>
<feature type="compositionally biased region" description="Basic residues" evidence="1">
    <location>
        <begin position="52"/>
        <end position="71"/>
    </location>
</feature>
<accession>A0A392VG20</accession>
<evidence type="ECO:0000313" key="2">
    <source>
        <dbReference type="EMBL" id="MCI86269.1"/>
    </source>
</evidence>
<dbReference type="AlphaFoldDB" id="A0A392VG20"/>
<reference evidence="2 3" key="1">
    <citation type="journal article" date="2018" name="Front. Plant Sci.">
        <title>Red Clover (Trifolium pratense) and Zigzag Clover (T. medium) - A Picture of Genomic Similarities and Differences.</title>
        <authorList>
            <person name="Dluhosova J."/>
            <person name="Istvanek J."/>
            <person name="Nedelnik J."/>
            <person name="Repkova J."/>
        </authorList>
    </citation>
    <scope>NUCLEOTIDE SEQUENCE [LARGE SCALE GENOMIC DNA]</scope>
    <source>
        <strain evidence="3">cv. 10/8</strain>
        <tissue evidence="2">Leaf</tissue>
    </source>
</reference>
<feature type="region of interest" description="Disordered" evidence="1">
    <location>
        <begin position="1"/>
        <end position="71"/>
    </location>
</feature>
<evidence type="ECO:0000313" key="3">
    <source>
        <dbReference type="Proteomes" id="UP000265520"/>
    </source>
</evidence>
<keyword evidence="3" id="KW-1185">Reference proteome</keyword>
<organism evidence="2 3">
    <name type="scientific">Trifolium medium</name>
    <dbReference type="NCBI Taxonomy" id="97028"/>
    <lineage>
        <taxon>Eukaryota</taxon>
        <taxon>Viridiplantae</taxon>
        <taxon>Streptophyta</taxon>
        <taxon>Embryophyta</taxon>
        <taxon>Tracheophyta</taxon>
        <taxon>Spermatophyta</taxon>
        <taxon>Magnoliopsida</taxon>
        <taxon>eudicotyledons</taxon>
        <taxon>Gunneridae</taxon>
        <taxon>Pentapetalae</taxon>
        <taxon>rosids</taxon>
        <taxon>fabids</taxon>
        <taxon>Fabales</taxon>
        <taxon>Fabaceae</taxon>
        <taxon>Papilionoideae</taxon>
        <taxon>50 kb inversion clade</taxon>
        <taxon>NPAAA clade</taxon>
        <taxon>Hologalegina</taxon>
        <taxon>IRL clade</taxon>
        <taxon>Trifolieae</taxon>
        <taxon>Trifolium</taxon>
    </lineage>
</organism>
<proteinExistence type="predicted"/>
<feature type="non-terminal residue" evidence="2">
    <location>
        <position position="1"/>
    </location>
</feature>
<protein>
    <submittedName>
        <fullName evidence="2">Uncharacterized protein</fullName>
    </submittedName>
</protein>
<dbReference type="Proteomes" id="UP000265520">
    <property type="component" value="Unassembled WGS sequence"/>
</dbReference>
<name>A0A392VG20_9FABA</name>